<evidence type="ECO:0000259" key="1">
    <source>
        <dbReference type="Pfam" id="PF05175"/>
    </source>
</evidence>
<dbReference type="AlphaFoldDB" id="A0ABD3N6E2"/>
<dbReference type="InterPro" id="IPR050320">
    <property type="entry name" value="N5-glutamine_MTase"/>
</dbReference>
<protein>
    <recommendedName>
        <fullName evidence="1">Methyltransferase small domain-containing protein</fullName>
    </recommendedName>
</protein>
<dbReference type="InterPro" id="IPR007848">
    <property type="entry name" value="Small_mtfrase_dom"/>
</dbReference>
<name>A0ABD3N6E2_9STRA</name>
<dbReference type="PANTHER" id="PTHR18895">
    <property type="entry name" value="HEMK METHYLTRANSFERASE"/>
    <property type="match status" value="1"/>
</dbReference>
<dbReference type="PROSITE" id="PS00092">
    <property type="entry name" value="N6_MTASE"/>
    <property type="match status" value="1"/>
</dbReference>
<dbReference type="PANTHER" id="PTHR18895:SF74">
    <property type="entry name" value="MTRF1L RELEASE FACTOR GLUTAMINE METHYLTRANSFERASE"/>
    <property type="match status" value="1"/>
</dbReference>
<proteinExistence type="predicted"/>
<keyword evidence="3" id="KW-1185">Reference proteome</keyword>
<reference evidence="2 3" key="1">
    <citation type="submission" date="2024-10" db="EMBL/GenBank/DDBJ databases">
        <title>Updated reference genomes for cyclostephanoid diatoms.</title>
        <authorList>
            <person name="Roberts W.R."/>
            <person name="Alverson A.J."/>
        </authorList>
    </citation>
    <scope>NUCLEOTIDE SEQUENCE [LARGE SCALE GENOMIC DNA]</scope>
    <source>
        <strain evidence="2 3">AJA232-27</strain>
    </source>
</reference>
<dbReference type="EMBL" id="JALLBG020000029">
    <property type="protein sequence ID" value="KAL3771209.1"/>
    <property type="molecule type" value="Genomic_DNA"/>
</dbReference>
<evidence type="ECO:0000313" key="3">
    <source>
        <dbReference type="Proteomes" id="UP001530293"/>
    </source>
</evidence>
<dbReference type="GO" id="GO:0008757">
    <property type="term" value="F:S-adenosylmethionine-dependent methyltransferase activity"/>
    <property type="evidence" value="ECO:0007669"/>
    <property type="project" value="UniProtKB-ARBA"/>
</dbReference>
<sequence>MAEPSHLIQHDINQEVDAALNLSHQLSHHLQQLRRLNQLSYPTPLQFDYGNDGDPNHGDINFAGHTSKDGSAFTSVERYASTSLLNSAIQCVDFLEQYLESIINYSWEDDDDNYNDVVQSQQRVTEVLHGIVILREYIARCSLLQSKYNPRPSSDIHYGVSVKNDDYNYANCDYEDGGVGVEETDDICDHFLSWAIAAKRAGLIEDCIQAHLCRMNIEPRWKQLDAVRLLGVVDNKPVDKVGEERRGCIIEIEEVPTKGMFETVPHQVLPADKDGFPSLPTQNPSMNAILLGKRVHGIFHSAGYNYWNCRRMLVDVLSSPDEELSPNRWNRIYSANSFFEHRHEAFHAFYETKTAMNRVGSGESDEPDRVLAGLYLFGISLERTRVSSAIGEENTITLIDAGLVRNHPADATYLVSEVQIYPLDTGIFEWRTEEEASSSNNRVYCMTDWSMESLRSPRNAAMTIGYDSLELLALTSGKDIFSPTTGGDHATSRVLDLCCGCGIQGIFAAKRSSSWSNPSVRTELLAMDVNTRAVRFAMANACLNSLVASDEHGSNSFKYSSVEADVYEPVGGISDVDRSSRQIGRFDYILCNPPFVAVPIAKNVAGMAPALYAVGGGRDGMNVLRCILEQCFDVLADGINRQLLMVTELPNIETSCALLSSMLPSTARVRVAYIEDDVETTDDYAKEREVEAGFDIATRDWNPSSNQIVNRALALITISRAITSGMNLFCFRTELESEIVPASATTDEEDQFLTHDGIHFVRKHLL</sequence>
<feature type="domain" description="Methyltransferase small" evidence="1">
    <location>
        <begin position="490"/>
        <end position="597"/>
    </location>
</feature>
<dbReference type="Gene3D" id="3.40.50.150">
    <property type="entry name" value="Vaccinia Virus protein VP39"/>
    <property type="match status" value="1"/>
</dbReference>
<dbReference type="InterPro" id="IPR002052">
    <property type="entry name" value="DNA_methylase_N6_adenine_CS"/>
</dbReference>
<evidence type="ECO:0000313" key="2">
    <source>
        <dbReference type="EMBL" id="KAL3771209.1"/>
    </source>
</evidence>
<dbReference type="SUPFAM" id="SSF53335">
    <property type="entry name" value="S-adenosyl-L-methionine-dependent methyltransferases"/>
    <property type="match status" value="1"/>
</dbReference>
<dbReference type="Pfam" id="PF05175">
    <property type="entry name" value="MTS"/>
    <property type="match status" value="1"/>
</dbReference>
<dbReference type="InterPro" id="IPR029063">
    <property type="entry name" value="SAM-dependent_MTases_sf"/>
</dbReference>
<accession>A0ABD3N6E2</accession>
<gene>
    <name evidence="2" type="ORF">ACHAWU_010296</name>
</gene>
<dbReference type="CDD" id="cd02440">
    <property type="entry name" value="AdoMet_MTases"/>
    <property type="match status" value="1"/>
</dbReference>
<dbReference type="Proteomes" id="UP001530293">
    <property type="component" value="Unassembled WGS sequence"/>
</dbReference>
<comment type="caution">
    <text evidence="2">The sequence shown here is derived from an EMBL/GenBank/DDBJ whole genome shotgun (WGS) entry which is preliminary data.</text>
</comment>
<organism evidence="2 3">
    <name type="scientific">Discostella pseudostelligera</name>
    <dbReference type="NCBI Taxonomy" id="259834"/>
    <lineage>
        <taxon>Eukaryota</taxon>
        <taxon>Sar</taxon>
        <taxon>Stramenopiles</taxon>
        <taxon>Ochrophyta</taxon>
        <taxon>Bacillariophyta</taxon>
        <taxon>Coscinodiscophyceae</taxon>
        <taxon>Thalassiosirophycidae</taxon>
        <taxon>Stephanodiscales</taxon>
        <taxon>Stephanodiscaceae</taxon>
        <taxon>Discostella</taxon>
    </lineage>
</organism>